<evidence type="ECO:0000313" key="1">
    <source>
        <dbReference type="EMBL" id="KAI8019331.1"/>
    </source>
</evidence>
<protein>
    <submittedName>
        <fullName evidence="1">Carboxylesterase 18</fullName>
    </submittedName>
</protein>
<proteinExistence type="predicted"/>
<keyword evidence="2" id="KW-1185">Reference proteome</keyword>
<evidence type="ECO:0000313" key="2">
    <source>
        <dbReference type="Proteomes" id="UP001060215"/>
    </source>
</evidence>
<accession>A0ACC0I4Y2</accession>
<dbReference type="EMBL" id="CM045759">
    <property type="protein sequence ID" value="KAI8019331.1"/>
    <property type="molecule type" value="Genomic_DNA"/>
</dbReference>
<gene>
    <name evidence="1" type="ORF">LOK49_LG04G02866</name>
</gene>
<sequence>MLTINKEIKNKKPLSIHLRECHRLALQLRRRRSILRRQSLIVYTPQRVELNHHVSIPLATSGSLFVPTNPDQTLHVIIFFHSGRFVYLTTDSKAYDAVCRRFAHKVPTIVVYVNYCLALEHRYPAQYDNGFHVLTFLDNNKSQVLQENADLSHYFLTSDNAGSNLAHHVAYRAAESNF</sequence>
<reference evidence="1 2" key="1">
    <citation type="journal article" date="2022" name="Plant J.">
        <title>Chromosome-level genome of Camellia lanceoleosa provides a valuable resource for understanding genome evolution and self-incompatibility.</title>
        <authorList>
            <person name="Gong W."/>
            <person name="Xiao S."/>
            <person name="Wang L."/>
            <person name="Liao Z."/>
            <person name="Chang Y."/>
            <person name="Mo W."/>
            <person name="Hu G."/>
            <person name="Li W."/>
            <person name="Zhao G."/>
            <person name="Zhu H."/>
            <person name="Hu X."/>
            <person name="Ji K."/>
            <person name="Xiang X."/>
            <person name="Song Q."/>
            <person name="Yuan D."/>
            <person name="Jin S."/>
            <person name="Zhang L."/>
        </authorList>
    </citation>
    <scope>NUCLEOTIDE SEQUENCE [LARGE SCALE GENOMIC DNA]</scope>
    <source>
        <strain evidence="1">SQ_2022a</strain>
    </source>
</reference>
<comment type="caution">
    <text evidence="1">The sequence shown here is derived from an EMBL/GenBank/DDBJ whole genome shotgun (WGS) entry which is preliminary data.</text>
</comment>
<organism evidence="1 2">
    <name type="scientific">Camellia lanceoleosa</name>
    <dbReference type="NCBI Taxonomy" id="1840588"/>
    <lineage>
        <taxon>Eukaryota</taxon>
        <taxon>Viridiplantae</taxon>
        <taxon>Streptophyta</taxon>
        <taxon>Embryophyta</taxon>
        <taxon>Tracheophyta</taxon>
        <taxon>Spermatophyta</taxon>
        <taxon>Magnoliopsida</taxon>
        <taxon>eudicotyledons</taxon>
        <taxon>Gunneridae</taxon>
        <taxon>Pentapetalae</taxon>
        <taxon>asterids</taxon>
        <taxon>Ericales</taxon>
        <taxon>Theaceae</taxon>
        <taxon>Camellia</taxon>
    </lineage>
</organism>
<name>A0ACC0I4Y2_9ERIC</name>
<dbReference type="Proteomes" id="UP001060215">
    <property type="component" value="Chromosome 2"/>
</dbReference>